<feature type="transmembrane region" description="Helical" evidence="6">
    <location>
        <begin position="196"/>
        <end position="221"/>
    </location>
</feature>
<comment type="caution">
    <text evidence="7">The sequence shown here is derived from an EMBL/GenBank/DDBJ whole genome shotgun (WGS) entry which is preliminary data.</text>
</comment>
<evidence type="ECO:0000256" key="1">
    <source>
        <dbReference type="ARBA" id="ARBA00004651"/>
    </source>
</evidence>
<dbReference type="CDD" id="cd10433">
    <property type="entry name" value="YccA_like"/>
    <property type="match status" value="1"/>
</dbReference>
<evidence type="ECO:0000256" key="6">
    <source>
        <dbReference type="RuleBase" id="RU004379"/>
    </source>
</evidence>
<proteinExistence type="inferred from homology"/>
<keyword evidence="4 6" id="KW-1133">Transmembrane helix</keyword>
<feature type="transmembrane region" description="Helical" evidence="6">
    <location>
        <begin position="78"/>
        <end position="98"/>
    </location>
</feature>
<dbReference type="GO" id="GO:0005886">
    <property type="term" value="C:plasma membrane"/>
    <property type="evidence" value="ECO:0007669"/>
    <property type="project" value="UniProtKB-SubCell"/>
</dbReference>
<dbReference type="Pfam" id="PF01027">
    <property type="entry name" value="Bax1-I"/>
    <property type="match status" value="1"/>
</dbReference>
<dbReference type="EMBL" id="JADJOT010000009">
    <property type="protein sequence ID" value="MBK7954514.1"/>
    <property type="molecule type" value="Genomic_DNA"/>
</dbReference>
<organism evidence="7 8">
    <name type="scientific">Candidatus Accumulibacter affinis</name>
    <dbReference type="NCBI Taxonomy" id="2954384"/>
    <lineage>
        <taxon>Bacteria</taxon>
        <taxon>Pseudomonadati</taxon>
        <taxon>Pseudomonadota</taxon>
        <taxon>Betaproteobacteria</taxon>
        <taxon>Candidatus Accumulibacter</taxon>
    </lineage>
</organism>
<evidence type="ECO:0000313" key="7">
    <source>
        <dbReference type="EMBL" id="MBK7954514.1"/>
    </source>
</evidence>
<dbReference type="PANTHER" id="PTHR23291">
    <property type="entry name" value="BAX INHIBITOR-RELATED"/>
    <property type="match status" value="1"/>
</dbReference>
<evidence type="ECO:0000256" key="5">
    <source>
        <dbReference type="ARBA" id="ARBA00023136"/>
    </source>
</evidence>
<feature type="transmembrane region" description="Helical" evidence="6">
    <location>
        <begin position="110"/>
        <end position="130"/>
    </location>
</feature>
<feature type="transmembrane region" description="Helical" evidence="6">
    <location>
        <begin position="55"/>
        <end position="71"/>
    </location>
</feature>
<evidence type="ECO:0000256" key="3">
    <source>
        <dbReference type="ARBA" id="ARBA00022692"/>
    </source>
</evidence>
<evidence type="ECO:0000256" key="2">
    <source>
        <dbReference type="ARBA" id="ARBA00022475"/>
    </source>
</evidence>
<dbReference type="InterPro" id="IPR006214">
    <property type="entry name" value="Bax_inhibitor_1-related"/>
</dbReference>
<comment type="subcellular location">
    <subcellularLocation>
        <location evidence="1">Cell membrane</location>
        <topology evidence="1">Multi-pass membrane protein</topology>
    </subcellularLocation>
</comment>
<keyword evidence="3 6" id="KW-0812">Transmembrane</keyword>
<evidence type="ECO:0000256" key="4">
    <source>
        <dbReference type="ARBA" id="ARBA00022989"/>
    </source>
</evidence>
<keyword evidence="5 6" id="KW-0472">Membrane</keyword>
<feature type="transmembrane region" description="Helical" evidence="6">
    <location>
        <begin position="29"/>
        <end position="49"/>
    </location>
</feature>
<sequence length="225" mass="23685">MSSINTLPTGVARHTEAVIASNQVIRNTYLLLSMTLLFAAATAGAAVALGLPHPGLILTLIGYFGLLFLTTRLRNSGWGLLSVFALTGFMGYTLGPILSHYLGLPNGGQTVMMAMAGTAAIFLGLSGYALSTRKDFSFMGGFLMVGILLAFLAGLAAIFFAIPALSLTVAAVFVLLMSGLILYETSNIIHGGETNYVMATVTLFVAIFNLFTSLLQLLGFINSND</sequence>
<dbReference type="Proteomes" id="UP000706151">
    <property type="component" value="Unassembled WGS sequence"/>
</dbReference>
<dbReference type="PANTHER" id="PTHR23291:SF115">
    <property type="entry name" value="MODULATOR OF FTSH PROTEASE YCCA"/>
    <property type="match status" value="1"/>
</dbReference>
<evidence type="ECO:0000313" key="8">
    <source>
        <dbReference type="Proteomes" id="UP000706151"/>
    </source>
</evidence>
<gene>
    <name evidence="7" type="ORF">IPK02_11450</name>
</gene>
<reference evidence="7 8" key="1">
    <citation type="submission" date="2020-10" db="EMBL/GenBank/DDBJ databases">
        <title>Connecting structure to function with the recovery of over 1000 high-quality activated sludge metagenome-assembled genomes encoding full-length rRNA genes using long-read sequencing.</title>
        <authorList>
            <person name="Singleton C.M."/>
            <person name="Petriglieri F."/>
            <person name="Kristensen J.M."/>
            <person name="Kirkegaard R.H."/>
            <person name="Michaelsen T.Y."/>
            <person name="Andersen M.H."/>
            <person name="Karst S.M."/>
            <person name="Dueholm M.S."/>
            <person name="Nielsen P.H."/>
            <person name="Albertsen M."/>
        </authorList>
    </citation>
    <scope>NUCLEOTIDE SEQUENCE [LARGE SCALE GENOMIC DNA]</scope>
    <source>
        <strain evidence="7">Fred_18-Q3-R57-64_BAT3C.720</strain>
    </source>
</reference>
<dbReference type="AlphaFoldDB" id="A0A935TAR1"/>
<feature type="transmembrane region" description="Helical" evidence="6">
    <location>
        <begin position="142"/>
        <end position="161"/>
    </location>
</feature>
<accession>A0A935TAR1</accession>
<keyword evidence="2" id="KW-1003">Cell membrane</keyword>
<name>A0A935TAR1_9PROT</name>
<comment type="similarity">
    <text evidence="6">Belongs to the BI1 family.</text>
</comment>
<protein>
    <submittedName>
        <fullName evidence="7">Bax inhibitor-1/YccA family protein</fullName>
    </submittedName>
</protein>
<feature type="transmembrane region" description="Helical" evidence="6">
    <location>
        <begin position="167"/>
        <end position="184"/>
    </location>
</feature>